<dbReference type="RefSeq" id="WP_080063770.1">
    <property type="nucleotide sequence ID" value="NZ_MZGX01000007.1"/>
</dbReference>
<dbReference type="OrthoDB" id="1739345at2"/>
<proteinExistence type="predicted"/>
<accession>A0A1V4SLS4</accession>
<keyword evidence="2" id="KW-1185">Reference proteome</keyword>
<evidence type="ECO:0000313" key="1">
    <source>
        <dbReference type="EMBL" id="OPX44764.1"/>
    </source>
</evidence>
<evidence type="ECO:0000313" key="2">
    <source>
        <dbReference type="Proteomes" id="UP000191554"/>
    </source>
</evidence>
<gene>
    <name evidence="1" type="ORF">CLHUN_13180</name>
</gene>
<organism evidence="1 2">
    <name type="scientific">Ruminiclostridium hungatei</name>
    <name type="common">Clostridium hungatei</name>
    <dbReference type="NCBI Taxonomy" id="48256"/>
    <lineage>
        <taxon>Bacteria</taxon>
        <taxon>Bacillati</taxon>
        <taxon>Bacillota</taxon>
        <taxon>Clostridia</taxon>
        <taxon>Eubacteriales</taxon>
        <taxon>Oscillospiraceae</taxon>
        <taxon>Ruminiclostridium</taxon>
    </lineage>
</organism>
<reference evidence="1 2" key="1">
    <citation type="submission" date="2017-03" db="EMBL/GenBank/DDBJ databases">
        <title>Genome sequence of Clostridium hungatei DSM 14427.</title>
        <authorList>
            <person name="Poehlein A."/>
            <person name="Daniel R."/>
        </authorList>
    </citation>
    <scope>NUCLEOTIDE SEQUENCE [LARGE SCALE GENOMIC DNA]</scope>
    <source>
        <strain evidence="1 2">DSM 14427</strain>
    </source>
</reference>
<dbReference type="STRING" id="48256.CLHUN_13180"/>
<dbReference type="AlphaFoldDB" id="A0A1V4SLS4"/>
<name>A0A1V4SLS4_RUMHU</name>
<protein>
    <submittedName>
        <fullName evidence="1">Uncharacterized protein</fullName>
    </submittedName>
</protein>
<comment type="caution">
    <text evidence="1">The sequence shown here is derived from an EMBL/GenBank/DDBJ whole genome shotgun (WGS) entry which is preliminary data.</text>
</comment>
<sequence length="179" mass="20301">MGIIYILLILAALFASLLFAVDAKVRLEFDTDHNHMQLSICWLYPMFKATGTLEAASPVFNLYFFRLHLLKKSIKPGKNSGKTGIKLSDLTGIIRPKDLRIDTRYGFSNPSATGITCGALNAASQFINIDFFNNLPDFMSARDYIYFDAKASVNLGASLTNLLKYYKHRRNFQWIRTQT</sequence>
<dbReference type="EMBL" id="MZGX01000007">
    <property type="protein sequence ID" value="OPX44764.1"/>
    <property type="molecule type" value="Genomic_DNA"/>
</dbReference>
<dbReference type="Proteomes" id="UP000191554">
    <property type="component" value="Unassembled WGS sequence"/>
</dbReference>